<accession>A0A814CJH4</accession>
<dbReference type="AlphaFoldDB" id="A0A814CJH4"/>
<dbReference type="SUPFAM" id="SSF49854">
    <property type="entry name" value="Spermadhesin, CUB domain"/>
    <property type="match status" value="1"/>
</dbReference>
<keyword evidence="2" id="KW-1015">Disulfide bond</keyword>
<keyword evidence="1" id="KW-0677">Repeat</keyword>
<feature type="compositionally biased region" description="Polar residues" evidence="4">
    <location>
        <begin position="367"/>
        <end position="380"/>
    </location>
</feature>
<evidence type="ECO:0000256" key="2">
    <source>
        <dbReference type="ARBA" id="ARBA00023157"/>
    </source>
</evidence>
<evidence type="ECO:0000313" key="9">
    <source>
        <dbReference type="EMBL" id="CAF3717585.1"/>
    </source>
</evidence>
<dbReference type="SMART" id="SM00042">
    <property type="entry name" value="CUB"/>
    <property type="match status" value="1"/>
</dbReference>
<comment type="caution">
    <text evidence="8">The sequence shown here is derived from an EMBL/GenBank/DDBJ whole genome shotgun (WGS) entry which is preliminary data.</text>
</comment>
<keyword evidence="5" id="KW-0472">Membrane</keyword>
<feature type="compositionally biased region" description="Polar residues" evidence="4">
    <location>
        <begin position="415"/>
        <end position="429"/>
    </location>
</feature>
<feature type="compositionally biased region" description="Basic and acidic residues" evidence="4">
    <location>
        <begin position="648"/>
        <end position="659"/>
    </location>
</feature>
<feature type="compositionally biased region" description="Low complexity" evidence="4">
    <location>
        <begin position="387"/>
        <end position="399"/>
    </location>
</feature>
<evidence type="ECO:0000256" key="4">
    <source>
        <dbReference type="SAM" id="MobiDB-lite"/>
    </source>
</evidence>
<organism evidence="8 10">
    <name type="scientific">Didymodactylos carnosus</name>
    <dbReference type="NCBI Taxonomy" id="1234261"/>
    <lineage>
        <taxon>Eukaryota</taxon>
        <taxon>Metazoa</taxon>
        <taxon>Spiralia</taxon>
        <taxon>Gnathifera</taxon>
        <taxon>Rotifera</taxon>
        <taxon>Eurotatoria</taxon>
        <taxon>Bdelloidea</taxon>
        <taxon>Philodinida</taxon>
        <taxon>Philodinidae</taxon>
        <taxon>Didymodactylos</taxon>
    </lineage>
</organism>
<keyword evidence="5" id="KW-1133">Transmembrane helix</keyword>
<dbReference type="PANTHER" id="PTHR24251">
    <property type="entry name" value="OVOCHYMASE-RELATED"/>
    <property type="match status" value="1"/>
</dbReference>
<dbReference type="Proteomes" id="UP000663829">
    <property type="component" value="Unassembled WGS sequence"/>
</dbReference>
<dbReference type="InterPro" id="IPR035914">
    <property type="entry name" value="Sperma_CUB_dom_sf"/>
</dbReference>
<evidence type="ECO:0000256" key="1">
    <source>
        <dbReference type="ARBA" id="ARBA00022737"/>
    </source>
</evidence>
<feature type="region of interest" description="Disordered" evidence="4">
    <location>
        <begin position="591"/>
        <end position="629"/>
    </location>
</feature>
<evidence type="ECO:0000256" key="3">
    <source>
        <dbReference type="PROSITE-ProRule" id="PRU00059"/>
    </source>
</evidence>
<feature type="chain" id="PRO_5035683979" description="CUB domain-containing protein" evidence="6">
    <location>
        <begin position="20"/>
        <end position="693"/>
    </location>
</feature>
<keyword evidence="10" id="KW-1185">Reference proteome</keyword>
<feature type="region of interest" description="Disordered" evidence="4">
    <location>
        <begin position="355"/>
        <end position="456"/>
    </location>
</feature>
<feature type="compositionally biased region" description="Polar residues" evidence="4">
    <location>
        <begin position="437"/>
        <end position="456"/>
    </location>
</feature>
<feature type="signal peptide" evidence="6">
    <location>
        <begin position="1"/>
        <end position="19"/>
    </location>
</feature>
<keyword evidence="6" id="KW-0732">Signal</keyword>
<feature type="compositionally biased region" description="Low complexity" evidence="4">
    <location>
        <begin position="355"/>
        <end position="366"/>
    </location>
</feature>
<keyword evidence="5" id="KW-0812">Transmembrane</keyword>
<dbReference type="OrthoDB" id="10037915at2759"/>
<dbReference type="EMBL" id="CAJOBC010002139">
    <property type="protein sequence ID" value="CAF3717585.1"/>
    <property type="molecule type" value="Genomic_DNA"/>
</dbReference>
<feature type="domain" description="CUB" evidence="7">
    <location>
        <begin position="123"/>
        <end position="269"/>
    </location>
</feature>
<dbReference type="Proteomes" id="UP000681722">
    <property type="component" value="Unassembled WGS sequence"/>
</dbReference>
<evidence type="ECO:0000256" key="6">
    <source>
        <dbReference type="SAM" id="SignalP"/>
    </source>
</evidence>
<feature type="transmembrane region" description="Helical" evidence="5">
    <location>
        <begin position="321"/>
        <end position="346"/>
    </location>
</feature>
<dbReference type="InterPro" id="IPR000859">
    <property type="entry name" value="CUB_dom"/>
</dbReference>
<dbReference type="Gene3D" id="2.60.120.290">
    <property type="entry name" value="Spermadhesin, CUB domain"/>
    <property type="match status" value="1"/>
</dbReference>
<evidence type="ECO:0000313" key="10">
    <source>
        <dbReference type="Proteomes" id="UP000663829"/>
    </source>
</evidence>
<dbReference type="Pfam" id="PF00431">
    <property type="entry name" value="CUB"/>
    <property type="match status" value="1"/>
</dbReference>
<feature type="compositionally biased region" description="Polar residues" evidence="4">
    <location>
        <begin position="618"/>
        <end position="629"/>
    </location>
</feature>
<reference evidence="8" key="1">
    <citation type="submission" date="2021-02" db="EMBL/GenBank/DDBJ databases">
        <authorList>
            <person name="Nowell W R."/>
        </authorList>
    </citation>
    <scope>NUCLEOTIDE SEQUENCE</scope>
</reference>
<evidence type="ECO:0000256" key="5">
    <source>
        <dbReference type="SAM" id="Phobius"/>
    </source>
</evidence>
<feature type="region of interest" description="Disordered" evidence="4">
    <location>
        <begin position="644"/>
        <end position="668"/>
    </location>
</feature>
<evidence type="ECO:0000259" key="7">
    <source>
        <dbReference type="PROSITE" id="PS01180"/>
    </source>
</evidence>
<gene>
    <name evidence="8" type="ORF">GPM918_LOCUS10714</name>
    <name evidence="9" type="ORF">SRO942_LOCUS10715</name>
</gene>
<dbReference type="CDD" id="cd00041">
    <property type="entry name" value="CUB"/>
    <property type="match status" value="1"/>
</dbReference>
<protein>
    <recommendedName>
        <fullName evidence="7">CUB domain-containing protein</fullName>
    </recommendedName>
</protein>
<evidence type="ECO:0000313" key="8">
    <source>
        <dbReference type="EMBL" id="CAF0941109.1"/>
    </source>
</evidence>
<dbReference type="PROSITE" id="PS01180">
    <property type="entry name" value="CUB"/>
    <property type="match status" value="1"/>
</dbReference>
<feature type="compositionally biased region" description="Polar residues" evidence="4">
    <location>
        <begin position="591"/>
        <end position="604"/>
    </location>
</feature>
<proteinExistence type="predicted"/>
<name>A0A814CJH4_9BILA</name>
<dbReference type="CDD" id="cd22823">
    <property type="entry name" value="Gal_Rha_Lectin"/>
    <property type="match status" value="1"/>
</dbReference>
<dbReference type="EMBL" id="CAJNOQ010002139">
    <property type="protein sequence ID" value="CAF0941109.1"/>
    <property type="molecule type" value="Genomic_DNA"/>
</dbReference>
<comment type="caution">
    <text evidence="3">Lacks conserved residue(s) required for the propagation of feature annotation.</text>
</comment>
<sequence length="693" mass="76831">MVWRVTLLALIMCCSSVLTKTYEKFWCSTQEGPQQLTCPDDDALLTDVIINKVYRRTKRCEPDVHSEYLIHCQNILNATQCEGNHSCTIDISPTDYVLCKDGERQTPTYFFVKYTCMQIYTLCQHKETVRNTLYGFIVSPAYPHPMADNLKCSISIEAEHSMYIELTPLQLQLHDSIKCHTEYLEIFGYGGQNNDSLTNNNNNNYHNNNNNGKNGAMWKSYHAWCGDERSSNHPLSTSRYTIPSSSVYMSLHTVLSSKSRYFKIRYKVVPSTSRIYNHVFSSISSTPVLPLMSITTTTLVILEEPINKNQTIVKKSHRKEIIIGVIAGIGLLVLAIGIGIVLLIFFKRRQSTVKTSSKTVATPSKTLPSTASKNNKTQHAPISADKTPLLDTPLTNNTDAAAQSQKRKLVPERTVQISDVNSSRFNKPTTAPGGEGQTTTSSHQLKEMSSTSSEAAGTAIMTSAVPSTLKPVMNADSGVYGAELTDTQAIVDKIKEVKIYGIDLPDKVETLTKTIPINPSAEQSSSNSNITQEIKGNDEDNLVKIVVNPLGEFENSTNTAAVSDKIDTETTPLLTIENSKPLVDDRLSSPPTVTLLSDHTSDTPPVSDIISRRESPLGSPSLSYDQGDTTVTSAYPTLIDATTSENESDYRQTTDKHDMGNNISFNQPRRTTFNPLHVILKKDSNKYYTTEYI</sequence>